<evidence type="ECO:0000256" key="5">
    <source>
        <dbReference type="ARBA" id="ARBA00023136"/>
    </source>
</evidence>
<dbReference type="PANTHER" id="PTHR19432:SF35">
    <property type="entry name" value="SOLUTE CARRIER FAMILY 45 MEMBER 3 ISOFORM X1"/>
    <property type="match status" value="1"/>
</dbReference>
<keyword evidence="3 6" id="KW-0812">Transmembrane</keyword>
<dbReference type="Proteomes" id="UP000306719">
    <property type="component" value="Unassembled WGS sequence"/>
</dbReference>
<keyword evidence="5 6" id="KW-0472">Membrane</keyword>
<dbReference type="SUPFAM" id="SSF103473">
    <property type="entry name" value="MFS general substrate transporter"/>
    <property type="match status" value="1"/>
</dbReference>
<evidence type="ECO:0000256" key="2">
    <source>
        <dbReference type="ARBA" id="ARBA00022448"/>
    </source>
</evidence>
<reference evidence="8" key="2">
    <citation type="submission" date="2019-06" db="EMBL/GenBank/DDBJ databases">
        <title>Co-occurence of chitin degradation, pigmentation and bioactivity in marine Pseudoalteromonas.</title>
        <authorList>
            <person name="Sonnenschein E.C."/>
            <person name="Bech P.K."/>
        </authorList>
    </citation>
    <scope>NUCLEOTIDE SEQUENCE [LARGE SCALE GENOMIC DNA]</scope>
    <source>
        <strain evidence="8">S2599</strain>
    </source>
</reference>
<feature type="transmembrane region" description="Helical" evidence="6">
    <location>
        <begin position="63"/>
        <end position="86"/>
    </location>
</feature>
<keyword evidence="4 6" id="KW-1133">Transmembrane helix</keyword>
<comment type="subcellular location">
    <subcellularLocation>
        <location evidence="1">Membrane</location>
        <topology evidence="1">Multi-pass membrane protein</topology>
    </subcellularLocation>
</comment>
<reference evidence="7 8" key="1">
    <citation type="submission" date="2018-01" db="EMBL/GenBank/DDBJ databases">
        <authorList>
            <person name="Paulsen S."/>
            <person name="Gram L.K."/>
        </authorList>
    </citation>
    <scope>NUCLEOTIDE SEQUENCE [LARGE SCALE GENOMIC DNA]</scope>
    <source>
        <strain evidence="7 8">S2599</strain>
    </source>
</reference>
<accession>A0A5S3WKJ6</accession>
<dbReference type="PANTHER" id="PTHR19432">
    <property type="entry name" value="SUGAR TRANSPORTER"/>
    <property type="match status" value="1"/>
</dbReference>
<organism evidence="7 8">
    <name type="scientific">Pseudoalteromonas rubra</name>
    <dbReference type="NCBI Taxonomy" id="43658"/>
    <lineage>
        <taxon>Bacteria</taxon>
        <taxon>Pseudomonadati</taxon>
        <taxon>Pseudomonadota</taxon>
        <taxon>Gammaproteobacteria</taxon>
        <taxon>Alteromonadales</taxon>
        <taxon>Pseudoalteromonadaceae</taxon>
        <taxon>Pseudoalteromonas</taxon>
    </lineage>
</organism>
<feature type="transmembrane region" description="Helical" evidence="6">
    <location>
        <begin position="20"/>
        <end position="43"/>
    </location>
</feature>
<evidence type="ECO:0000256" key="4">
    <source>
        <dbReference type="ARBA" id="ARBA00022989"/>
    </source>
</evidence>
<evidence type="ECO:0000256" key="6">
    <source>
        <dbReference type="SAM" id="Phobius"/>
    </source>
</evidence>
<dbReference type="EMBL" id="PNCJ01000148">
    <property type="protein sequence ID" value="TMP28044.1"/>
    <property type="molecule type" value="Genomic_DNA"/>
</dbReference>
<dbReference type="OrthoDB" id="7584869at2"/>
<keyword evidence="2" id="KW-0813">Transport</keyword>
<evidence type="ECO:0000313" key="7">
    <source>
        <dbReference type="EMBL" id="TMP28044.1"/>
    </source>
</evidence>
<evidence type="ECO:0000256" key="1">
    <source>
        <dbReference type="ARBA" id="ARBA00004141"/>
    </source>
</evidence>
<gene>
    <name evidence="7" type="ORF">CWB98_23800</name>
</gene>
<dbReference type="GO" id="GO:0016020">
    <property type="term" value="C:membrane"/>
    <property type="evidence" value="ECO:0007669"/>
    <property type="project" value="UniProtKB-SubCell"/>
</dbReference>
<protein>
    <submittedName>
        <fullName evidence="7">MFS transporter</fullName>
    </submittedName>
</protein>
<dbReference type="AlphaFoldDB" id="A0A5S3WKJ6"/>
<sequence length="92" mass="10255">NGFFAVVHDVFTMPKAMRQLAWVQFFSWFSLFAMWIYTTAAVTSHHYGSVDVTSKAYNDGADWVGVLFAAYNGFAALAALVIPVMVKRVGIR</sequence>
<dbReference type="InterPro" id="IPR036259">
    <property type="entry name" value="MFS_trans_sf"/>
</dbReference>
<evidence type="ECO:0000256" key="3">
    <source>
        <dbReference type="ARBA" id="ARBA00022692"/>
    </source>
</evidence>
<feature type="non-terminal residue" evidence="7">
    <location>
        <position position="92"/>
    </location>
</feature>
<proteinExistence type="predicted"/>
<evidence type="ECO:0000313" key="8">
    <source>
        <dbReference type="Proteomes" id="UP000306719"/>
    </source>
</evidence>
<comment type="caution">
    <text evidence="7">The sequence shown here is derived from an EMBL/GenBank/DDBJ whole genome shotgun (WGS) entry which is preliminary data.</text>
</comment>
<feature type="non-terminal residue" evidence="7">
    <location>
        <position position="1"/>
    </location>
</feature>
<name>A0A5S3WKJ6_9GAMM</name>